<name>A0A0H2RCJ4_9AGAM</name>
<keyword evidence="2" id="KW-1185">Reference proteome</keyword>
<dbReference type="AlphaFoldDB" id="A0A0H2RCJ4"/>
<accession>A0A0H2RCJ4</accession>
<sequence length="78" mass="8938">MFCLRFSSLAALARIWMSRRGRDGRDRGCPTCISDARPATRTFPSNHHETAGSHFLFVSLMVSILVWLEPLMVERCLR</sequence>
<dbReference type="InParanoid" id="A0A0H2RCJ4"/>
<protein>
    <submittedName>
        <fullName evidence="1">Uncharacterized protein</fullName>
    </submittedName>
</protein>
<dbReference type="EMBL" id="KQ086052">
    <property type="protein sequence ID" value="KLO09550.1"/>
    <property type="molecule type" value="Genomic_DNA"/>
</dbReference>
<proteinExistence type="predicted"/>
<organism evidence="1 2">
    <name type="scientific">Schizopora paradoxa</name>
    <dbReference type="NCBI Taxonomy" id="27342"/>
    <lineage>
        <taxon>Eukaryota</taxon>
        <taxon>Fungi</taxon>
        <taxon>Dikarya</taxon>
        <taxon>Basidiomycota</taxon>
        <taxon>Agaricomycotina</taxon>
        <taxon>Agaricomycetes</taxon>
        <taxon>Hymenochaetales</taxon>
        <taxon>Schizoporaceae</taxon>
        <taxon>Schizopora</taxon>
    </lineage>
</organism>
<reference evidence="1 2" key="1">
    <citation type="submission" date="2015-04" db="EMBL/GenBank/DDBJ databases">
        <title>Complete genome sequence of Schizopora paradoxa KUC8140, a cosmopolitan wood degrader in East Asia.</title>
        <authorList>
            <consortium name="DOE Joint Genome Institute"/>
            <person name="Min B."/>
            <person name="Park H."/>
            <person name="Jang Y."/>
            <person name="Kim J.-J."/>
            <person name="Kim K.H."/>
            <person name="Pangilinan J."/>
            <person name="Lipzen A."/>
            <person name="Riley R."/>
            <person name="Grigoriev I.V."/>
            <person name="Spatafora J.W."/>
            <person name="Choi I.-G."/>
        </authorList>
    </citation>
    <scope>NUCLEOTIDE SEQUENCE [LARGE SCALE GENOMIC DNA]</scope>
    <source>
        <strain evidence="1 2">KUC8140</strain>
    </source>
</reference>
<evidence type="ECO:0000313" key="2">
    <source>
        <dbReference type="Proteomes" id="UP000053477"/>
    </source>
</evidence>
<evidence type="ECO:0000313" key="1">
    <source>
        <dbReference type="EMBL" id="KLO09550.1"/>
    </source>
</evidence>
<dbReference type="Proteomes" id="UP000053477">
    <property type="component" value="Unassembled WGS sequence"/>
</dbReference>
<gene>
    <name evidence="1" type="ORF">SCHPADRAFT_560613</name>
</gene>